<reference evidence="2" key="3">
    <citation type="submission" date="2022-12" db="EMBL/GenBank/DDBJ databases">
        <authorList>
            <person name="Sun Q."/>
            <person name="Kim S."/>
        </authorList>
    </citation>
    <scope>NUCLEOTIDE SEQUENCE</scope>
    <source>
        <strain evidence="2">KCTC 12343</strain>
    </source>
</reference>
<evidence type="ECO:0000313" key="5">
    <source>
        <dbReference type="Proteomes" id="UP000628442"/>
    </source>
</evidence>
<evidence type="ECO:0000313" key="4">
    <source>
        <dbReference type="Proteomes" id="UP000292307"/>
    </source>
</evidence>
<accession>A0A411WXW4</accession>
<organism evidence="2 5">
    <name type="scientific">Pseudoduganella albidiflava</name>
    <dbReference type="NCBI Taxonomy" id="321983"/>
    <lineage>
        <taxon>Bacteria</taxon>
        <taxon>Pseudomonadati</taxon>
        <taxon>Pseudomonadota</taxon>
        <taxon>Betaproteobacteria</taxon>
        <taxon>Burkholderiales</taxon>
        <taxon>Oxalobacteraceae</taxon>
        <taxon>Telluria group</taxon>
        <taxon>Pseudoduganella</taxon>
    </lineage>
</organism>
<protein>
    <submittedName>
        <fullName evidence="2">Uncharacterized protein</fullName>
    </submittedName>
</protein>
<reference evidence="3 4" key="2">
    <citation type="submission" date="2019-02" db="EMBL/GenBank/DDBJ databases">
        <title>Draft Genome Sequences of Six Type Strains of the Genus Massilia.</title>
        <authorList>
            <person name="Miess H."/>
            <person name="Frediansyhah A."/>
            <person name="Gross H."/>
        </authorList>
    </citation>
    <scope>NUCLEOTIDE SEQUENCE [LARGE SCALE GENOMIC DNA]</scope>
    <source>
        <strain evidence="3 4">DSM 17472</strain>
    </source>
</reference>
<dbReference type="EMBL" id="BMWV01000003">
    <property type="protein sequence ID" value="GGY34960.1"/>
    <property type="molecule type" value="Genomic_DNA"/>
</dbReference>
<dbReference type="EMBL" id="CP036401">
    <property type="protein sequence ID" value="QBI01535.1"/>
    <property type="molecule type" value="Genomic_DNA"/>
</dbReference>
<dbReference type="RefSeq" id="WP_131145656.1">
    <property type="nucleotide sequence ID" value="NZ_BMWV01000003.1"/>
</dbReference>
<keyword evidence="4" id="KW-1185">Reference proteome</keyword>
<feature type="transmembrane region" description="Helical" evidence="1">
    <location>
        <begin position="25"/>
        <end position="41"/>
    </location>
</feature>
<dbReference type="AlphaFoldDB" id="A0A411WXW4"/>
<keyword evidence="1" id="KW-1133">Transmembrane helix</keyword>
<sequence>MFLIGGLTLAVFVAGKIFPAVESTLWMAFLAFVTLLLYLDLREPVNYMSLDFDSNGFCYLGIGGRAKVEWSDICEVFYVRSFDDFASQIETQWQFVLKSGVVVMVMVEWSHKQSFASAIQNNLKIVSGHKVAEALRMRGEGRWRCLAD</sequence>
<evidence type="ECO:0000313" key="3">
    <source>
        <dbReference type="EMBL" id="QBI01535.1"/>
    </source>
</evidence>
<reference evidence="2" key="1">
    <citation type="journal article" date="2014" name="Int. J. Syst. Evol. Microbiol.">
        <title>Complete genome sequence of Corynebacterium casei LMG S-19264T (=DSM 44701T), isolated from a smear-ripened cheese.</title>
        <authorList>
            <consortium name="US DOE Joint Genome Institute (JGI-PGF)"/>
            <person name="Walter F."/>
            <person name="Albersmeier A."/>
            <person name="Kalinowski J."/>
            <person name="Ruckert C."/>
        </authorList>
    </citation>
    <scope>NUCLEOTIDE SEQUENCE</scope>
    <source>
        <strain evidence="2">KCTC 12343</strain>
    </source>
</reference>
<dbReference type="OrthoDB" id="9942907at2"/>
<gene>
    <name evidence="3" type="ORF">EYF70_12250</name>
    <name evidence="2" type="ORF">GCM10007387_16160</name>
</gene>
<dbReference type="Proteomes" id="UP000292307">
    <property type="component" value="Chromosome"/>
</dbReference>
<dbReference type="Proteomes" id="UP000628442">
    <property type="component" value="Unassembled WGS sequence"/>
</dbReference>
<evidence type="ECO:0000256" key="1">
    <source>
        <dbReference type="SAM" id="Phobius"/>
    </source>
</evidence>
<keyword evidence="1" id="KW-0472">Membrane</keyword>
<proteinExistence type="predicted"/>
<name>A0A411WXW4_9BURK</name>
<keyword evidence="1" id="KW-0812">Transmembrane</keyword>
<evidence type="ECO:0000313" key="2">
    <source>
        <dbReference type="EMBL" id="GGY34960.1"/>
    </source>
</evidence>